<dbReference type="WBParaSite" id="Gr19_v10_g14908.t1">
    <property type="protein sequence ID" value="Gr19_v10_g14908.t1"/>
    <property type="gene ID" value="Gr19_v10_g14908"/>
</dbReference>
<evidence type="ECO:0000313" key="6">
    <source>
        <dbReference type="WBParaSite" id="Gr19_v10_g14908.t1"/>
    </source>
</evidence>
<keyword evidence="5" id="KW-1185">Reference proteome</keyword>
<keyword evidence="1" id="KW-0722">Serine protease inhibitor</keyword>
<feature type="compositionally biased region" description="Polar residues" evidence="3">
    <location>
        <begin position="239"/>
        <end position="248"/>
    </location>
</feature>
<sequence length="421" mass="45489">MPSGAMPLPSLLLCSQILLQLLLQHIVHGFSVNQKDCQANEQFLQCGTCEGSCKEPIIANCRRECKPPRCECQAKNGYVRANDGACIMISECVSYKGIYFGKDSAISVTGVDTKAPKTMLNQFKTAAESDATGGPVQLGKRKQTATAAGGADHPPSIRPPSANRHPIAPHTLHDNVIQTGPSPVIIRPTAGDGHAIGRSRMNLMADVSNAREDTDSTTAAGEERTVSAVEHRSVHSIKNKQTLNSVIHQRSAEMDSSRLTSQEQQRAADLSNNGNPADTFSSIPAFMLDERANEGSKSAVLAKCDERRCPVTTTANDDRSSAKHQQQYLSSRQKLMNKNHPPYLFAYINSPAAVSLKEEAVEVPPVASDLNSGLVDVPQGELHSENAGTDGTWPMSVARDERHLMPAAIPPLPTNLRIFRK</sequence>
<keyword evidence="2" id="KW-1015">Disulfide bond</keyword>
<dbReference type="InterPro" id="IPR051368">
    <property type="entry name" value="SerProtInhib-TIL_Domain"/>
</dbReference>
<evidence type="ECO:0000256" key="2">
    <source>
        <dbReference type="ARBA" id="ARBA00023157"/>
    </source>
</evidence>
<keyword evidence="4" id="KW-0732">Signal</keyword>
<dbReference type="GO" id="GO:0004867">
    <property type="term" value="F:serine-type endopeptidase inhibitor activity"/>
    <property type="evidence" value="ECO:0007669"/>
    <property type="project" value="UniProtKB-KW"/>
</dbReference>
<dbReference type="CDD" id="cd19941">
    <property type="entry name" value="TIL"/>
    <property type="match status" value="1"/>
</dbReference>
<evidence type="ECO:0000256" key="1">
    <source>
        <dbReference type="ARBA" id="ARBA00022900"/>
    </source>
</evidence>
<dbReference type="Proteomes" id="UP000887572">
    <property type="component" value="Unplaced"/>
</dbReference>
<dbReference type="SUPFAM" id="SSF57567">
    <property type="entry name" value="Serine protease inhibitors"/>
    <property type="match status" value="1"/>
</dbReference>
<proteinExistence type="predicted"/>
<feature type="chain" id="PRO_5037756323" evidence="4">
    <location>
        <begin position="30"/>
        <end position="421"/>
    </location>
</feature>
<evidence type="ECO:0000256" key="4">
    <source>
        <dbReference type="SAM" id="SignalP"/>
    </source>
</evidence>
<feature type="compositionally biased region" description="Basic and acidic residues" evidence="3">
    <location>
        <begin position="221"/>
        <end position="233"/>
    </location>
</feature>
<name>A0A914H7G3_GLORO</name>
<feature type="region of interest" description="Disordered" evidence="3">
    <location>
        <begin position="209"/>
        <end position="278"/>
    </location>
</feature>
<dbReference type="InterPro" id="IPR036084">
    <property type="entry name" value="Ser_inhib-like_sf"/>
</dbReference>
<feature type="signal peptide" evidence="4">
    <location>
        <begin position="1"/>
        <end position="29"/>
    </location>
</feature>
<dbReference type="PANTHER" id="PTHR23259">
    <property type="entry name" value="RIDDLE"/>
    <property type="match status" value="1"/>
</dbReference>
<dbReference type="AlphaFoldDB" id="A0A914H7G3"/>
<evidence type="ECO:0000313" key="5">
    <source>
        <dbReference type="Proteomes" id="UP000887572"/>
    </source>
</evidence>
<protein>
    <submittedName>
        <fullName evidence="6">TIL domain-containing protein</fullName>
    </submittedName>
</protein>
<dbReference type="PANTHER" id="PTHR23259:SF70">
    <property type="entry name" value="ACCESSORY GLAND PROTEIN ACP62F-RELATED"/>
    <property type="match status" value="1"/>
</dbReference>
<evidence type="ECO:0000256" key="3">
    <source>
        <dbReference type="SAM" id="MobiDB-lite"/>
    </source>
</evidence>
<reference evidence="6" key="1">
    <citation type="submission" date="2022-11" db="UniProtKB">
        <authorList>
            <consortium name="WormBaseParasite"/>
        </authorList>
    </citation>
    <scope>IDENTIFICATION</scope>
</reference>
<feature type="region of interest" description="Disordered" evidence="3">
    <location>
        <begin position="128"/>
        <end position="168"/>
    </location>
</feature>
<organism evidence="5 6">
    <name type="scientific">Globodera rostochiensis</name>
    <name type="common">Golden nematode worm</name>
    <name type="synonym">Heterodera rostochiensis</name>
    <dbReference type="NCBI Taxonomy" id="31243"/>
    <lineage>
        <taxon>Eukaryota</taxon>
        <taxon>Metazoa</taxon>
        <taxon>Ecdysozoa</taxon>
        <taxon>Nematoda</taxon>
        <taxon>Chromadorea</taxon>
        <taxon>Rhabditida</taxon>
        <taxon>Tylenchina</taxon>
        <taxon>Tylenchomorpha</taxon>
        <taxon>Tylenchoidea</taxon>
        <taxon>Heteroderidae</taxon>
        <taxon>Heteroderinae</taxon>
        <taxon>Globodera</taxon>
    </lineage>
</organism>
<feature type="compositionally biased region" description="Polar residues" evidence="3">
    <location>
        <begin position="257"/>
        <end position="278"/>
    </location>
</feature>
<dbReference type="Gene3D" id="2.10.25.10">
    <property type="entry name" value="Laminin"/>
    <property type="match status" value="1"/>
</dbReference>
<keyword evidence="1" id="KW-0646">Protease inhibitor</keyword>
<accession>A0A914H7G3</accession>